<dbReference type="AlphaFoldDB" id="A0A9P8LH09"/>
<reference evidence="2" key="1">
    <citation type="submission" date="2021-03" db="EMBL/GenBank/DDBJ databases">
        <title>Comparative genomics and phylogenomic investigation of the class Geoglossomycetes provide insights into ecological specialization and systematics.</title>
        <authorList>
            <person name="Melie T."/>
            <person name="Pirro S."/>
            <person name="Miller A.N."/>
            <person name="Quandt A."/>
        </authorList>
    </citation>
    <scope>NUCLEOTIDE SEQUENCE</scope>
    <source>
        <strain evidence="2">CAQ_001_2017</strain>
    </source>
</reference>
<evidence type="ECO:0000256" key="1">
    <source>
        <dbReference type="SAM" id="MobiDB-lite"/>
    </source>
</evidence>
<feature type="non-terminal residue" evidence="2">
    <location>
        <position position="121"/>
    </location>
</feature>
<accession>A0A9P8LH09</accession>
<organism evidence="2 3">
    <name type="scientific">Trichoglossum hirsutum</name>
    <dbReference type="NCBI Taxonomy" id="265104"/>
    <lineage>
        <taxon>Eukaryota</taxon>
        <taxon>Fungi</taxon>
        <taxon>Dikarya</taxon>
        <taxon>Ascomycota</taxon>
        <taxon>Pezizomycotina</taxon>
        <taxon>Geoglossomycetes</taxon>
        <taxon>Geoglossales</taxon>
        <taxon>Geoglossaceae</taxon>
        <taxon>Trichoglossum</taxon>
    </lineage>
</organism>
<sequence>MDRSAPGKSSAFDHIRLQIESLSSGYYDPPTVAKTIDDALAELEHCISVLKRDMAARNFPEEQQRDMLRLANGAYYGNMVVTAFSTLGTEHGQRIGEAMRSSRGLGPPPGGAPGNPYGAPG</sequence>
<dbReference type="Proteomes" id="UP000750711">
    <property type="component" value="Unassembled WGS sequence"/>
</dbReference>
<dbReference type="EMBL" id="JAGHQM010000117">
    <property type="protein sequence ID" value="KAH0565259.1"/>
    <property type="molecule type" value="Genomic_DNA"/>
</dbReference>
<evidence type="ECO:0000313" key="3">
    <source>
        <dbReference type="Proteomes" id="UP000750711"/>
    </source>
</evidence>
<proteinExistence type="predicted"/>
<feature type="region of interest" description="Disordered" evidence="1">
    <location>
        <begin position="93"/>
        <end position="121"/>
    </location>
</feature>
<gene>
    <name evidence="2" type="ORF">GP486_001356</name>
</gene>
<name>A0A9P8LH09_9PEZI</name>
<comment type="caution">
    <text evidence="2">The sequence shown here is derived from an EMBL/GenBank/DDBJ whole genome shotgun (WGS) entry which is preliminary data.</text>
</comment>
<evidence type="ECO:0000313" key="2">
    <source>
        <dbReference type="EMBL" id="KAH0565259.1"/>
    </source>
</evidence>
<keyword evidence="3" id="KW-1185">Reference proteome</keyword>
<protein>
    <submittedName>
        <fullName evidence="2">Uncharacterized protein</fullName>
    </submittedName>
</protein>